<sequence length="110" mass="12226">MLPFGALVHGPKLSRTSSEERDQVAGPATSVVRTSWRPGKSSINKLVTGRERAKSDWKSEVRSGARIHKRDVTFCISPHRSLSRYALISAIPEPRLSALWSRSRCSVGIR</sequence>
<keyword evidence="3" id="KW-1185">Reference proteome</keyword>
<dbReference type="Proteomes" id="UP001519460">
    <property type="component" value="Unassembled WGS sequence"/>
</dbReference>
<name>A0ABD0L6Q8_9CAEN</name>
<accession>A0ABD0L6Q8</accession>
<dbReference type="EMBL" id="JACVVK020000077">
    <property type="protein sequence ID" value="KAK7495158.1"/>
    <property type="molecule type" value="Genomic_DNA"/>
</dbReference>
<comment type="caution">
    <text evidence="2">The sequence shown here is derived from an EMBL/GenBank/DDBJ whole genome shotgun (WGS) entry which is preliminary data.</text>
</comment>
<organism evidence="2 3">
    <name type="scientific">Batillaria attramentaria</name>
    <dbReference type="NCBI Taxonomy" id="370345"/>
    <lineage>
        <taxon>Eukaryota</taxon>
        <taxon>Metazoa</taxon>
        <taxon>Spiralia</taxon>
        <taxon>Lophotrochozoa</taxon>
        <taxon>Mollusca</taxon>
        <taxon>Gastropoda</taxon>
        <taxon>Caenogastropoda</taxon>
        <taxon>Sorbeoconcha</taxon>
        <taxon>Cerithioidea</taxon>
        <taxon>Batillariidae</taxon>
        <taxon>Batillaria</taxon>
    </lineage>
</organism>
<dbReference type="AlphaFoldDB" id="A0ABD0L6Q8"/>
<evidence type="ECO:0000256" key="1">
    <source>
        <dbReference type="SAM" id="MobiDB-lite"/>
    </source>
</evidence>
<protein>
    <submittedName>
        <fullName evidence="2">Uncharacterized protein</fullName>
    </submittedName>
</protein>
<feature type="region of interest" description="Disordered" evidence="1">
    <location>
        <begin position="1"/>
        <end position="32"/>
    </location>
</feature>
<evidence type="ECO:0000313" key="2">
    <source>
        <dbReference type="EMBL" id="KAK7495158.1"/>
    </source>
</evidence>
<gene>
    <name evidence="2" type="ORF">BaRGS_00013568</name>
</gene>
<evidence type="ECO:0000313" key="3">
    <source>
        <dbReference type="Proteomes" id="UP001519460"/>
    </source>
</evidence>
<proteinExistence type="predicted"/>
<reference evidence="2 3" key="1">
    <citation type="journal article" date="2023" name="Sci. Data">
        <title>Genome assembly of the Korean intertidal mud-creeper Batillaria attramentaria.</title>
        <authorList>
            <person name="Patra A.K."/>
            <person name="Ho P.T."/>
            <person name="Jun S."/>
            <person name="Lee S.J."/>
            <person name="Kim Y."/>
            <person name="Won Y.J."/>
        </authorList>
    </citation>
    <scope>NUCLEOTIDE SEQUENCE [LARGE SCALE GENOMIC DNA]</scope>
    <source>
        <strain evidence="2">Wonlab-2016</strain>
    </source>
</reference>